<dbReference type="AlphaFoldDB" id="A0AA39LGK3"/>
<evidence type="ECO:0000313" key="3">
    <source>
        <dbReference type="Proteomes" id="UP001175271"/>
    </source>
</evidence>
<evidence type="ECO:0000313" key="2">
    <source>
        <dbReference type="EMBL" id="KAK0396453.1"/>
    </source>
</evidence>
<gene>
    <name evidence="2" type="ORF">QR680_001722</name>
</gene>
<organism evidence="2 3">
    <name type="scientific">Steinernema hermaphroditum</name>
    <dbReference type="NCBI Taxonomy" id="289476"/>
    <lineage>
        <taxon>Eukaryota</taxon>
        <taxon>Metazoa</taxon>
        <taxon>Ecdysozoa</taxon>
        <taxon>Nematoda</taxon>
        <taxon>Chromadorea</taxon>
        <taxon>Rhabditida</taxon>
        <taxon>Tylenchina</taxon>
        <taxon>Panagrolaimomorpha</taxon>
        <taxon>Strongyloidoidea</taxon>
        <taxon>Steinernematidae</taxon>
        <taxon>Steinernema</taxon>
    </lineage>
</organism>
<proteinExistence type="predicted"/>
<comment type="caution">
    <text evidence="2">The sequence shown here is derived from an EMBL/GenBank/DDBJ whole genome shotgun (WGS) entry which is preliminary data.</text>
</comment>
<sequence length="126" mass="13210">MLLATTAAPSSSIIAKSGHRSNSGNAGRGGASCGPMPPNGAQMPPPQPVGPQPDGTVVADVLSSSVVLLYHHSLSCVARLPNCFPEYAAWTLYAWTRPNILLFTNACVQSSNVSLSRMIFHVLSSF</sequence>
<dbReference type="Proteomes" id="UP001175271">
    <property type="component" value="Unassembled WGS sequence"/>
</dbReference>
<feature type="compositionally biased region" description="Pro residues" evidence="1">
    <location>
        <begin position="35"/>
        <end position="51"/>
    </location>
</feature>
<evidence type="ECO:0000256" key="1">
    <source>
        <dbReference type="SAM" id="MobiDB-lite"/>
    </source>
</evidence>
<name>A0AA39LGK3_9BILA</name>
<feature type="region of interest" description="Disordered" evidence="1">
    <location>
        <begin position="1"/>
        <end position="55"/>
    </location>
</feature>
<reference evidence="2" key="1">
    <citation type="submission" date="2023-06" db="EMBL/GenBank/DDBJ databases">
        <title>Genomic analysis of the entomopathogenic nematode Steinernema hermaphroditum.</title>
        <authorList>
            <person name="Schwarz E.M."/>
            <person name="Heppert J.K."/>
            <person name="Baniya A."/>
            <person name="Schwartz H.T."/>
            <person name="Tan C.-H."/>
            <person name="Antoshechkin I."/>
            <person name="Sternberg P.W."/>
            <person name="Goodrich-Blair H."/>
            <person name="Dillman A.R."/>
        </authorList>
    </citation>
    <scope>NUCLEOTIDE SEQUENCE</scope>
    <source>
        <strain evidence="2">PS9179</strain>
        <tissue evidence="2">Whole animal</tissue>
    </source>
</reference>
<accession>A0AA39LGK3</accession>
<keyword evidence="3" id="KW-1185">Reference proteome</keyword>
<feature type="compositionally biased region" description="Low complexity" evidence="1">
    <location>
        <begin position="1"/>
        <end position="25"/>
    </location>
</feature>
<protein>
    <submittedName>
        <fullName evidence="2">Uncharacterized protein</fullName>
    </submittedName>
</protein>
<dbReference type="EMBL" id="JAUCMV010000005">
    <property type="protein sequence ID" value="KAK0396453.1"/>
    <property type="molecule type" value="Genomic_DNA"/>
</dbReference>